<dbReference type="InterPro" id="IPR036390">
    <property type="entry name" value="WH_DNA-bd_sf"/>
</dbReference>
<name>A0A2S3UPU9_9HYPH</name>
<keyword evidence="1" id="KW-0805">Transcription regulation</keyword>
<gene>
    <name evidence="5" type="ORF">CLV41_10833</name>
</gene>
<dbReference type="InterPro" id="IPR000485">
    <property type="entry name" value="AsnC-type_HTH_dom"/>
</dbReference>
<organism evidence="5 6">
    <name type="scientific">Roseibium marinum</name>
    <dbReference type="NCBI Taxonomy" id="281252"/>
    <lineage>
        <taxon>Bacteria</taxon>
        <taxon>Pseudomonadati</taxon>
        <taxon>Pseudomonadota</taxon>
        <taxon>Alphaproteobacteria</taxon>
        <taxon>Hyphomicrobiales</taxon>
        <taxon>Stappiaceae</taxon>
        <taxon>Roseibium</taxon>
    </lineage>
</organism>
<dbReference type="Gene3D" id="1.10.10.10">
    <property type="entry name" value="Winged helix-like DNA-binding domain superfamily/Winged helix DNA-binding domain"/>
    <property type="match status" value="1"/>
</dbReference>
<dbReference type="SMART" id="SM00344">
    <property type="entry name" value="HTH_ASNC"/>
    <property type="match status" value="1"/>
</dbReference>
<dbReference type="PANTHER" id="PTHR30154">
    <property type="entry name" value="LEUCINE-RESPONSIVE REGULATORY PROTEIN"/>
    <property type="match status" value="1"/>
</dbReference>
<dbReference type="PRINTS" id="PR00033">
    <property type="entry name" value="HTHASNC"/>
</dbReference>
<dbReference type="SUPFAM" id="SSF46785">
    <property type="entry name" value="Winged helix' DNA-binding domain"/>
    <property type="match status" value="1"/>
</dbReference>
<dbReference type="InterPro" id="IPR036388">
    <property type="entry name" value="WH-like_DNA-bd_sf"/>
</dbReference>
<keyword evidence="3" id="KW-0804">Transcription</keyword>
<dbReference type="Gene3D" id="3.30.70.920">
    <property type="match status" value="1"/>
</dbReference>
<evidence type="ECO:0000313" key="6">
    <source>
        <dbReference type="Proteomes" id="UP000236959"/>
    </source>
</evidence>
<proteinExistence type="predicted"/>
<evidence type="ECO:0000256" key="3">
    <source>
        <dbReference type="ARBA" id="ARBA00023163"/>
    </source>
</evidence>
<evidence type="ECO:0000313" key="5">
    <source>
        <dbReference type="EMBL" id="POF29610.1"/>
    </source>
</evidence>
<dbReference type="InterPro" id="IPR019885">
    <property type="entry name" value="Tscrpt_reg_HTH_AsnC-type_CS"/>
</dbReference>
<dbReference type="GO" id="GO:0005829">
    <property type="term" value="C:cytosol"/>
    <property type="evidence" value="ECO:0007669"/>
    <property type="project" value="TreeGrafter"/>
</dbReference>
<dbReference type="AlphaFoldDB" id="A0A2S3UPU9"/>
<sequence length="176" mass="19415">MVGKTDESRRNQSAKRPLDAFDRKILSALTRDARQTNAEIGESVGLSPPAVFERIKRLRGSGVISSTAARLNGATVGKPMLTFVHVDADGWGKSQRMMKLRDFPEVEEIHSVAGDTCVVLKVRTADPQALEHFLSQLYVLPGVRGTKSYVVLSTYLERPVQAEVTEDWPAIPMPPE</sequence>
<dbReference type="OrthoDB" id="9809462at2"/>
<dbReference type="Pfam" id="PF01037">
    <property type="entry name" value="AsnC_trans_reg"/>
    <property type="match status" value="1"/>
</dbReference>
<dbReference type="GO" id="GO:0043565">
    <property type="term" value="F:sequence-specific DNA binding"/>
    <property type="evidence" value="ECO:0007669"/>
    <property type="project" value="InterPro"/>
</dbReference>
<accession>A0A2S3UPU9</accession>
<dbReference type="CDD" id="cd00090">
    <property type="entry name" value="HTH_ARSR"/>
    <property type="match status" value="1"/>
</dbReference>
<feature type="domain" description="HTH asnC-type" evidence="4">
    <location>
        <begin position="18"/>
        <end position="79"/>
    </location>
</feature>
<evidence type="ECO:0000256" key="1">
    <source>
        <dbReference type="ARBA" id="ARBA00023015"/>
    </source>
</evidence>
<keyword evidence="2 5" id="KW-0238">DNA-binding</keyword>
<dbReference type="InterPro" id="IPR019888">
    <property type="entry name" value="Tscrpt_reg_AsnC-like"/>
</dbReference>
<protein>
    <submittedName>
        <fullName evidence="5">DNA-binding Lrp family transcriptional regulator</fullName>
    </submittedName>
</protein>
<dbReference type="RefSeq" id="WP_103223903.1">
    <property type="nucleotide sequence ID" value="NZ_PPCN01000008.1"/>
</dbReference>
<dbReference type="SUPFAM" id="SSF54909">
    <property type="entry name" value="Dimeric alpha+beta barrel"/>
    <property type="match status" value="1"/>
</dbReference>
<comment type="caution">
    <text evidence="5">The sequence shown here is derived from an EMBL/GenBank/DDBJ whole genome shotgun (WGS) entry which is preliminary data.</text>
</comment>
<dbReference type="EMBL" id="PPCN01000008">
    <property type="protein sequence ID" value="POF29610.1"/>
    <property type="molecule type" value="Genomic_DNA"/>
</dbReference>
<reference evidence="5 6" key="1">
    <citation type="submission" date="2018-01" db="EMBL/GenBank/DDBJ databases">
        <title>Genomic Encyclopedia of Archaeal and Bacterial Type Strains, Phase II (KMG-II): from individual species to whole genera.</title>
        <authorList>
            <person name="Goeker M."/>
        </authorList>
    </citation>
    <scope>NUCLEOTIDE SEQUENCE [LARGE SCALE GENOMIC DNA]</scope>
    <source>
        <strain evidence="5 6">DSM 17023</strain>
    </source>
</reference>
<dbReference type="InterPro" id="IPR011008">
    <property type="entry name" value="Dimeric_a/b-barrel"/>
</dbReference>
<keyword evidence="6" id="KW-1185">Reference proteome</keyword>
<evidence type="ECO:0000256" key="2">
    <source>
        <dbReference type="ARBA" id="ARBA00023125"/>
    </source>
</evidence>
<dbReference type="PROSITE" id="PS50956">
    <property type="entry name" value="HTH_ASNC_2"/>
    <property type="match status" value="1"/>
</dbReference>
<dbReference type="PROSITE" id="PS00519">
    <property type="entry name" value="HTH_ASNC_1"/>
    <property type="match status" value="1"/>
</dbReference>
<dbReference type="GO" id="GO:0043200">
    <property type="term" value="P:response to amino acid"/>
    <property type="evidence" value="ECO:0007669"/>
    <property type="project" value="TreeGrafter"/>
</dbReference>
<dbReference type="PANTHER" id="PTHR30154:SF53">
    <property type="entry name" value="HTH-TYPE TRANSCRIPTIONAL REGULATOR LRPC"/>
    <property type="match status" value="1"/>
</dbReference>
<dbReference type="InterPro" id="IPR019887">
    <property type="entry name" value="Tscrpt_reg_AsnC/Lrp_C"/>
</dbReference>
<dbReference type="Pfam" id="PF13404">
    <property type="entry name" value="HTH_AsnC-type"/>
    <property type="match status" value="1"/>
</dbReference>
<dbReference type="Proteomes" id="UP000236959">
    <property type="component" value="Unassembled WGS sequence"/>
</dbReference>
<dbReference type="InterPro" id="IPR011991">
    <property type="entry name" value="ArsR-like_HTH"/>
</dbReference>
<evidence type="ECO:0000259" key="4">
    <source>
        <dbReference type="PROSITE" id="PS50956"/>
    </source>
</evidence>
<dbReference type="GO" id="GO:0006355">
    <property type="term" value="P:regulation of DNA-templated transcription"/>
    <property type="evidence" value="ECO:0007669"/>
    <property type="project" value="UniProtKB-ARBA"/>
</dbReference>